<evidence type="ECO:0000256" key="6">
    <source>
        <dbReference type="ARBA" id="ARBA00022679"/>
    </source>
</evidence>
<comment type="function">
    <text evidence="3">Condenses 4-methyl-5-(beta-hydroxyethyl)thiazole monophosphate (THZ-P) and 2-methyl-4-amino-5-hydroxymethyl pyrimidine pyrophosphate (HMP-PP) to form thiamine monophosphate (TMP).</text>
</comment>
<keyword evidence="10" id="KW-0067">ATP-binding</keyword>
<dbReference type="HAMAP" id="MF_00228">
    <property type="entry name" value="Thz_kinase"/>
    <property type="match status" value="1"/>
</dbReference>
<proteinExistence type="inferred from homology"/>
<dbReference type="NCBIfam" id="NF006830">
    <property type="entry name" value="PRK09355.1"/>
    <property type="match status" value="1"/>
</dbReference>
<comment type="catalytic activity">
    <reaction evidence="1">
        <text>5-(2-hydroxyethyl)-4-methylthiazole + ATP = 4-methyl-5-(2-phosphooxyethyl)-thiazole + ADP + H(+)</text>
        <dbReference type="Rhea" id="RHEA:24212"/>
        <dbReference type="ChEBI" id="CHEBI:15378"/>
        <dbReference type="ChEBI" id="CHEBI:17957"/>
        <dbReference type="ChEBI" id="CHEBI:30616"/>
        <dbReference type="ChEBI" id="CHEBI:58296"/>
        <dbReference type="ChEBI" id="CHEBI:456216"/>
        <dbReference type="EC" id="2.7.1.50"/>
    </reaction>
</comment>
<dbReference type="Pfam" id="PF02110">
    <property type="entry name" value="HK"/>
    <property type="match status" value="1"/>
</dbReference>
<keyword evidence="7" id="KW-0479">Metal-binding</keyword>
<evidence type="ECO:0000256" key="10">
    <source>
        <dbReference type="ARBA" id="ARBA00022840"/>
    </source>
</evidence>
<comment type="similarity">
    <text evidence="17">In the N-terminal section; belongs to the thiamine-phosphate synthase family.</text>
</comment>
<dbReference type="GO" id="GO:0005737">
    <property type="term" value="C:cytoplasm"/>
    <property type="evidence" value="ECO:0007669"/>
    <property type="project" value="TreeGrafter"/>
</dbReference>
<keyword evidence="8" id="KW-0547">Nucleotide-binding</keyword>
<comment type="catalytic activity">
    <reaction evidence="15">
        <text>2-[(2R,5Z)-2-carboxy-4-methylthiazol-5(2H)-ylidene]ethyl phosphate + 4-amino-2-methyl-5-(diphosphooxymethyl)pyrimidine + 2 H(+) = thiamine phosphate + CO2 + diphosphate</text>
        <dbReference type="Rhea" id="RHEA:47844"/>
        <dbReference type="ChEBI" id="CHEBI:15378"/>
        <dbReference type="ChEBI" id="CHEBI:16526"/>
        <dbReference type="ChEBI" id="CHEBI:33019"/>
        <dbReference type="ChEBI" id="CHEBI:37575"/>
        <dbReference type="ChEBI" id="CHEBI:57841"/>
        <dbReference type="ChEBI" id="CHEBI:62899"/>
        <dbReference type="EC" id="2.5.1.3"/>
    </reaction>
</comment>
<reference evidence="19" key="1">
    <citation type="journal article" date="2020" name="Stud. Mycol.">
        <title>101 Dothideomycetes genomes: a test case for predicting lifestyles and emergence of pathogens.</title>
        <authorList>
            <person name="Haridas S."/>
            <person name="Albert R."/>
            <person name="Binder M."/>
            <person name="Bloem J."/>
            <person name="Labutti K."/>
            <person name="Salamov A."/>
            <person name="Andreopoulos B."/>
            <person name="Baker S."/>
            <person name="Barry K."/>
            <person name="Bills G."/>
            <person name="Bluhm B."/>
            <person name="Cannon C."/>
            <person name="Castanera R."/>
            <person name="Culley D."/>
            <person name="Daum C."/>
            <person name="Ezra D."/>
            <person name="Gonzalez J."/>
            <person name="Henrissat B."/>
            <person name="Kuo A."/>
            <person name="Liang C."/>
            <person name="Lipzen A."/>
            <person name="Lutzoni F."/>
            <person name="Magnuson J."/>
            <person name="Mondo S."/>
            <person name="Nolan M."/>
            <person name="Ohm R."/>
            <person name="Pangilinan J."/>
            <person name="Park H.-J."/>
            <person name="Ramirez L."/>
            <person name="Alfaro M."/>
            <person name="Sun H."/>
            <person name="Tritt A."/>
            <person name="Yoshinaga Y."/>
            <person name="Zwiers L.-H."/>
            <person name="Turgeon B."/>
            <person name="Goodwin S."/>
            <person name="Spatafora J."/>
            <person name="Crous P."/>
            <person name="Grigoriev I."/>
        </authorList>
    </citation>
    <scope>NUCLEOTIDE SEQUENCE</scope>
    <source>
        <strain evidence="19">CBS 121167</strain>
    </source>
</reference>
<dbReference type="InterPro" id="IPR013785">
    <property type="entry name" value="Aldolase_TIM"/>
</dbReference>
<dbReference type="Gene3D" id="3.40.1190.20">
    <property type="match status" value="1"/>
</dbReference>
<keyword evidence="9" id="KW-0418">Kinase</keyword>
<evidence type="ECO:0000256" key="8">
    <source>
        <dbReference type="ARBA" id="ARBA00022741"/>
    </source>
</evidence>
<dbReference type="PRINTS" id="PR01099">
    <property type="entry name" value="HYETHTZKNASE"/>
</dbReference>
<comment type="catalytic activity">
    <reaction evidence="13">
        <text>4-methyl-5-(2-phosphooxyethyl)-thiazole + 4-amino-2-methyl-5-(diphosphooxymethyl)pyrimidine + H(+) = thiamine phosphate + diphosphate</text>
        <dbReference type="Rhea" id="RHEA:22328"/>
        <dbReference type="ChEBI" id="CHEBI:15378"/>
        <dbReference type="ChEBI" id="CHEBI:33019"/>
        <dbReference type="ChEBI" id="CHEBI:37575"/>
        <dbReference type="ChEBI" id="CHEBI:57841"/>
        <dbReference type="ChEBI" id="CHEBI:58296"/>
        <dbReference type="EC" id="2.5.1.3"/>
    </reaction>
</comment>
<evidence type="ECO:0000256" key="1">
    <source>
        <dbReference type="ARBA" id="ARBA00001771"/>
    </source>
</evidence>
<dbReference type="AlphaFoldDB" id="A0A6A6BLL7"/>
<evidence type="ECO:0000256" key="7">
    <source>
        <dbReference type="ARBA" id="ARBA00022723"/>
    </source>
</evidence>
<evidence type="ECO:0000256" key="16">
    <source>
        <dbReference type="ARBA" id="ARBA00061146"/>
    </source>
</evidence>
<evidence type="ECO:0000256" key="15">
    <source>
        <dbReference type="ARBA" id="ARBA00047883"/>
    </source>
</evidence>
<dbReference type="PANTHER" id="PTHR20857">
    <property type="entry name" value="THIAMINE-PHOSPHATE PYROPHOSPHORYLASE"/>
    <property type="match status" value="1"/>
</dbReference>
<evidence type="ECO:0000256" key="4">
    <source>
        <dbReference type="ARBA" id="ARBA00004868"/>
    </source>
</evidence>
<comment type="pathway">
    <text evidence="4">Cofactor biosynthesis; thiamine diphosphate biosynthesis; 4-methyl-5-(2-phosphoethyl)-thiazole from 5-(2-hydroxyethyl)-4-methylthiazole: step 1/1.</text>
</comment>
<dbReference type="SUPFAM" id="SSF53613">
    <property type="entry name" value="Ribokinase-like"/>
    <property type="match status" value="1"/>
</dbReference>
<comment type="catalytic activity">
    <reaction evidence="14">
        <text>2-(2-carboxy-4-methylthiazol-5-yl)ethyl phosphate + 4-amino-2-methyl-5-(diphosphooxymethyl)pyrimidine + 2 H(+) = thiamine phosphate + CO2 + diphosphate</text>
        <dbReference type="Rhea" id="RHEA:47848"/>
        <dbReference type="ChEBI" id="CHEBI:15378"/>
        <dbReference type="ChEBI" id="CHEBI:16526"/>
        <dbReference type="ChEBI" id="CHEBI:33019"/>
        <dbReference type="ChEBI" id="CHEBI:37575"/>
        <dbReference type="ChEBI" id="CHEBI:57841"/>
        <dbReference type="ChEBI" id="CHEBI:62890"/>
        <dbReference type="EC" id="2.5.1.3"/>
    </reaction>
</comment>
<dbReference type="EMBL" id="ML995480">
    <property type="protein sequence ID" value="KAF2144195.1"/>
    <property type="molecule type" value="Genomic_DNA"/>
</dbReference>
<dbReference type="UniPathway" id="UPA00060">
    <property type="reaction ID" value="UER00139"/>
</dbReference>
<comment type="similarity">
    <text evidence="16">In the C-terminal section; belongs to the Thz kinase family.</text>
</comment>
<name>A0A6A6BLL7_9PEZI</name>
<dbReference type="RefSeq" id="XP_033399907.1">
    <property type="nucleotide sequence ID" value="XM_033538841.1"/>
</dbReference>
<dbReference type="GeneID" id="54296337"/>
<evidence type="ECO:0000256" key="3">
    <source>
        <dbReference type="ARBA" id="ARBA00003814"/>
    </source>
</evidence>
<sequence>MVDYSLYLVTDNTPAILKGRDLVSVVKDAVEGGVTIVQLRDKTSDTGDMIKIAKQLHEVTKPHNVPLLINDRVDVALVAGVEGVHIGQDDIDLASARRILGKDAIIGVTASSVEEALRATEGGADYLGIGTVFATPTKENTKSIIGTSGLRDILTALTSSSNPSIPTVCIGGINASNTQRVLYQSATPSKQIDGIAIVSAIIAAASPKQVSASLATLIKTPPAFAAAQTAFPPLSPTSIRTHASAILQALASTTPLSHNMTNQVVQNFAANVALCIGASPIMSSNGAEAADLAQLGGGLVINMGTSTPDSLCAFAQAQRAYNAAGGPVVFDPVGAGATALRRSAVKELLAAGYCDLIKGNENEIGTVAGTGAALQQRGVDSGTSHLSLREKAALVQRVAARERCIVLMTGAVDVLSDGARTLAVRNGHALLGAITGSGCALGTTLAAYLAAGRECKLLAALAGVLHYEIAAERAARRDDVRGPGTFVPAFLDELYRVRGETVEGRSEWLDGARVEDVTVGV</sequence>
<dbReference type="GO" id="GO:0004789">
    <property type="term" value="F:thiamine-phosphate diphosphorylase activity"/>
    <property type="evidence" value="ECO:0007669"/>
    <property type="project" value="UniProtKB-EC"/>
</dbReference>
<protein>
    <recommendedName>
        <fullName evidence="18">Thiamine phosphate synthase/TenI domain-containing protein</fullName>
    </recommendedName>
</protein>
<gene>
    <name evidence="19" type="ORF">K452DRAFT_267411</name>
</gene>
<dbReference type="InterPro" id="IPR029056">
    <property type="entry name" value="Ribokinase-like"/>
</dbReference>
<dbReference type="GO" id="GO:0005524">
    <property type="term" value="F:ATP binding"/>
    <property type="evidence" value="ECO:0007669"/>
    <property type="project" value="UniProtKB-KW"/>
</dbReference>
<organism evidence="19 20">
    <name type="scientific">Aplosporella prunicola CBS 121167</name>
    <dbReference type="NCBI Taxonomy" id="1176127"/>
    <lineage>
        <taxon>Eukaryota</taxon>
        <taxon>Fungi</taxon>
        <taxon>Dikarya</taxon>
        <taxon>Ascomycota</taxon>
        <taxon>Pezizomycotina</taxon>
        <taxon>Dothideomycetes</taxon>
        <taxon>Dothideomycetes incertae sedis</taxon>
        <taxon>Botryosphaeriales</taxon>
        <taxon>Aplosporellaceae</taxon>
        <taxon>Aplosporella</taxon>
    </lineage>
</organism>
<evidence type="ECO:0000256" key="12">
    <source>
        <dbReference type="ARBA" id="ARBA00022977"/>
    </source>
</evidence>
<dbReference type="InterPro" id="IPR000417">
    <property type="entry name" value="Hyethyz_kinase"/>
</dbReference>
<dbReference type="GO" id="GO:0000287">
    <property type="term" value="F:magnesium ion binding"/>
    <property type="evidence" value="ECO:0007669"/>
    <property type="project" value="InterPro"/>
</dbReference>
<dbReference type="HAMAP" id="MF_00097">
    <property type="entry name" value="TMP_synthase"/>
    <property type="match status" value="1"/>
</dbReference>
<evidence type="ECO:0000256" key="9">
    <source>
        <dbReference type="ARBA" id="ARBA00022777"/>
    </source>
</evidence>
<evidence type="ECO:0000256" key="11">
    <source>
        <dbReference type="ARBA" id="ARBA00022842"/>
    </source>
</evidence>
<evidence type="ECO:0000256" key="13">
    <source>
        <dbReference type="ARBA" id="ARBA00047334"/>
    </source>
</evidence>
<dbReference type="Gene3D" id="3.20.20.70">
    <property type="entry name" value="Aldolase class I"/>
    <property type="match status" value="1"/>
</dbReference>
<dbReference type="InterPro" id="IPR034291">
    <property type="entry name" value="TMP_synthase"/>
</dbReference>
<comment type="pathway">
    <text evidence="5">Cofactor biosynthesis; thiamine diphosphate biosynthesis; thiamine phosphate from 4-amino-2-methyl-5-diphosphomethylpyrimidine and 4-methyl-5-(2-phosphoethyl)-thiazole: step 1/1.</text>
</comment>
<evidence type="ECO:0000256" key="2">
    <source>
        <dbReference type="ARBA" id="ARBA00001946"/>
    </source>
</evidence>
<evidence type="ECO:0000259" key="18">
    <source>
        <dbReference type="Pfam" id="PF02581"/>
    </source>
</evidence>
<dbReference type="SUPFAM" id="SSF51391">
    <property type="entry name" value="Thiamin phosphate synthase"/>
    <property type="match status" value="1"/>
</dbReference>
<dbReference type="OrthoDB" id="4994at2759"/>
<dbReference type="NCBIfam" id="TIGR00693">
    <property type="entry name" value="thiE"/>
    <property type="match status" value="1"/>
</dbReference>
<dbReference type="GO" id="GO:0004417">
    <property type="term" value="F:hydroxyethylthiazole kinase activity"/>
    <property type="evidence" value="ECO:0007669"/>
    <property type="project" value="UniProtKB-EC"/>
</dbReference>
<keyword evidence="6" id="KW-0808">Transferase</keyword>
<accession>A0A6A6BLL7</accession>
<dbReference type="CDD" id="cd00564">
    <property type="entry name" value="TMP_TenI"/>
    <property type="match status" value="1"/>
</dbReference>
<dbReference type="Proteomes" id="UP000799438">
    <property type="component" value="Unassembled WGS sequence"/>
</dbReference>
<keyword evidence="20" id="KW-1185">Reference proteome</keyword>
<dbReference type="CDD" id="cd01170">
    <property type="entry name" value="THZ_kinase"/>
    <property type="match status" value="1"/>
</dbReference>
<keyword evidence="11" id="KW-0460">Magnesium</keyword>
<dbReference type="Pfam" id="PF02581">
    <property type="entry name" value="TMP-TENI"/>
    <property type="match status" value="1"/>
</dbReference>
<dbReference type="GO" id="GO:0009228">
    <property type="term" value="P:thiamine biosynthetic process"/>
    <property type="evidence" value="ECO:0007669"/>
    <property type="project" value="UniProtKB-KW"/>
</dbReference>
<dbReference type="GO" id="GO:0009229">
    <property type="term" value="P:thiamine diphosphate biosynthetic process"/>
    <property type="evidence" value="ECO:0007669"/>
    <property type="project" value="UniProtKB-UniPathway"/>
</dbReference>
<evidence type="ECO:0000256" key="17">
    <source>
        <dbReference type="ARBA" id="ARBA00061283"/>
    </source>
</evidence>
<dbReference type="InterPro" id="IPR036206">
    <property type="entry name" value="ThiamineP_synth_sf"/>
</dbReference>
<comment type="cofactor">
    <cofactor evidence="2">
        <name>Mg(2+)</name>
        <dbReference type="ChEBI" id="CHEBI:18420"/>
    </cofactor>
</comment>
<dbReference type="PANTHER" id="PTHR20857:SF23">
    <property type="entry name" value="THIAMINE BIOSYNTHETIC BIFUNCTIONAL ENZYME"/>
    <property type="match status" value="1"/>
</dbReference>
<evidence type="ECO:0000256" key="5">
    <source>
        <dbReference type="ARBA" id="ARBA00005165"/>
    </source>
</evidence>
<feature type="domain" description="Thiamine phosphate synthase/TenI" evidence="18">
    <location>
        <begin position="6"/>
        <end position="201"/>
    </location>
</feature>
<evidence type="ECO:0000256" key="14">
    <source>
        <dbReference type="ARBA" id="ARBA00047851"/>
    </source>
</evidence>
<evidence type="ECO:0000313" key="20">
    <source>
        <dbReference type="Proteomes" id="UP000799438"/>
    </source>
</evidence>
<evidence type="ECO:0000313" key="19">
    <source>
        <dbReference type="EMBL" id="KAF2144195.1"/>
    </source>
</evidence>
<dbReference type="FunFam" id="3.40.1190.20:FF:000042">
    <property type="entry name" value="Probable thiamine biosynthetic bifunctional enzyme"/>
    <property type="match status" value="1"/>
</dbReference>
<dbReference type="InterPro" id="IPR022998">
    <property type="entry name" value="ThiamineP_synth_TenI"/>
</dbReference>
<keyword evidence="12" id="KW-0784">Thiamine biosynthesis</keyword>
<dbReference type="FunFam" id="3.20.20.70:FF:000104">
    <property type="entry name" value="Thiamine biosynthetic bifunctional enzyme"/>
    <property type="match status" value="1"/>
</dbReference>